<proteinExistence type="predicted"/>
<reference evidence="2" key="2">
    <citation type="submission" date="2023-07" db="EMBL/GenBank/DDBJ databases">
        <authorList>
            <consortium name="Lawrence Berkeley National Laboratory"/>
            <person name="Haridas S."/>
            <person name="Hensen N."/>
            <person name="Bonometti L."/>
            <person name="Westerberg I."/>
            <person name="Brannstrom I.O."/>
            <person name="Guillou S."/>
            <person name="Cros-Aarteil S."/>
            <person name="Calhoun S."/>
            <person name="Kuo A."/>
            <person name="Mondo S."/>
            <person name="Pangilinan J."/>
            <person name="Riley R."/>
            <person name="LaButti K."/>
            <person name="Andreopoulos B."/>
            <person name="Lipzen A."/>
            <person name="Chen C."/>
            <person name="Yanf M."/>
            <person name="Daum C."/>
            <person name="Ng V."/>
            <person name="Clum A."/>
            <person name="Steindorff A."/>
            <person name="Ohm R."/>
            <person name="Martin F."/>
            <person name="Silar P."/>
            <person name="Natvig D."/>
            <person name="Lalanne C."/>
            <person name="Gautier V."/>
            <person name="Ament-velasquez S.L."/>
            <person name="Kruys A."/>
            <person name="Hutchinson M.I."/>
            <person name="Powell A.J."/>
            <person name="Barry K."/>
            <person name="Miller A.N."/>
            <person name="Grigoriev I.V."/>
            <person name="Debuchy R."/>
            <person name="Gladieux P."/>
            <person name="Thoren M.H."/>
            <person name="Johannesson H."/>
        </authorList>
    </citation>
    <scope>NUCLEOTIDE SEQUENCE</scope>
    <source>
        <strain evidence="2">FGSC 1904</strain>
    </source>
</reference>
<sequence length="82" mass="9011">MSGNRETSISTSGSRSPYYSSRTASLSSITNSRLSANSVSFRSGTAANHHVIAQEKSKVVVIHHNQPNPAKDEPRSSDYYRR</sequence>
<evidence type="ECO:0000313" key="2">
    <source>
        <dbReference type="EMBL" id="KAK3391539.1"/>
    </source>
</evidence>
<name>A0AAE0U5V4_SORBR</name>
<feature type="compositionally biased region" description="Basic and acidic residues" evidence="1">
    <location>
        <begin position="70"/>
        <end position="82"/>
    </location>
</feature>
<keyword evidence="3" id="KW-1185">Reference proteome</keyword>
<dbReference type="AlphaFoldDB" id="A0AAE0U5V4"/>
<evidence type="ECO:0000313" key="3">
    <source>
        <dbReference type="Proteomes" id="UP001281003"/>
    </source>
</evidence>
<dbReference type="Proteomes" id="UP001281003">
    <property type="component" value="Unassembled WGS sequence"/>
</dbReference>
<organism evidence="2 3">
    <name type="scientific">Sordaria brevicollis</name>
    <dbReference type="NCBI Taxonomy" id="83679"/>
    <lineage>
        <taxon>Eukaryota</taxon>
        <taxon>Fungi</taxon>
        <taxon>Dikarya</taxon>
        <taxon>Ascomycota</taxon>
        <taxon>Pezizomycotina</taxon>
        <taxon>Sordariomycetes</taxon>
        <taxon>Sordariomycetidae</taxon>
        <taxon>Sordariales</taxon>
        <taxon>Sordariaceae</taxon>
        <taxon>Sordaria</taxon>
    </lineage>
</organism>
<feature type="region of interest" description="Disordered" evidence="1">
    <location>
        <begin position="1"/>
        <end position="29"/>
    </location>
</feature>
<dbReference type="EMBL" id="JAUTDP010000013">
    <property type="protein sequence ID" value="KAK3391539.1"/>
    <property type="molecule type" value="Genomic_DNA"/>
</dbReference>
<reference evidence="2" key="1">
    <citation type="journal article" date="2023" name="Mol. Phylogenet. Evol.">
        <title>Genome-scale phylogeny and comparative genomics of the fungal order Sordariales.</title>
        <authorList>
            <person name="Hensen N."/>
            <person name="Bonometti L."/>
            <person name="Westerberg I."/>
            <person name="Brannstrom I.O."/>
            <person name="Guillou S."/>
            <person name="Cros-Aarteil S."/>
            <person name="Calhoun S."/>
            <person name="Haridas S."/>
            <person name="Kuo A."/>
            <person name="Mondo S."/>
            <person name="Pangilinan J."/>
            <person name="Riley R."/>
            <person name="LaButti K."/>
            <person name="Andreopoulos B."/>
            <person name="Lipzen A."/>
            <person name="Chen C."/>
            <person name="Yan M."/>
            <person name="Daum C."/>
            <person name="Ng V."/>
            <person name="Clum A."/>
            <person name="Steindorff A."/>
            <person name="Ohm R.A."/>
            <person name="Martin F."/>
            <person name="Silar P."/>
            <person name="Natvig D.O."/>
            <person name="Lalanne C."/>
            <person name="Gautier V."/>
            <person name="Ament-Velasquez S.L."/>
            <person name="Kruys A."/>
            <person name="Hutchinson M.I."/>
            <person name="Powell A.J."/>
            <person name="Barry K."/>
            <person name="Miller A.N."/>
            <person name="Grigoriev I.V."/>
            <person name="Debuchy R."/>
            <person name="Gladieux P."/>
            <person name="Hiltunen Thoren M."/>
            <person name="Johannesson H."/>
        </authorList>
    </citation>
    <scope>NUCLEOTIDE SEQUENCE</scope>
    <source>
        <strain evidence="2">FGSC 1904</strain>
    </source>
</reference>
<accession>A0AAE0U5V4</accession>
<comment type="caution">
    <text evidence="2">The sequence shown here is derived from an EMBL/GenBank/DDBJ whole genome shotgun (WGS) entry which is preliminary data.</text>
</comment>
<feature type="region of interest" description="Disordered" evidence="1">
    <location>
        <begin position="58"/>
        <end position="82"/>
    </location>
</feature>
<gene>
    <name evidence="2" type="ORF">B0T20DRAFT_81617</name>
</gene>
<protein>
    <submittedName>
        <fullName evidence="2">Uncharacterized protein</fullName>
    </submittedName>
</protein>
<evidence type="ECO:0000256" key="1">
    <source>
        <dbReference type="SAM" id="MobiDB-lite"/>
    </source>
</evidence>
<feature type="compositionally biased region" description="Low complexity" evidence="1">
    <location>
        <begin position="1"/>
        <end position="23"/>
    </location>
</feature>